<keyword evidence="2" id="KW-0449">Lipoprotein</keyword>
<comment type="caution">
    <text evidence="2">The sequence shown here is derived from an EMBL/GenBank/DDBJ whole genome shotgun (WGS) entry which is preliminary data.</text>
</comment>
<dbReference type="Pfam" id="PF13905">
    <property type="entry name" value="Thioredoxin_8"/>
    <property type="match status" value="1"/>
</dbReference>
<dbReference type="eggNOG" id="COG1225">
    <property type="taxonomic scope" value="Bacteria"/>
</dbReference>
<accession>A0A084TN23</accession>
<name>A0A084TN23_9FLAO</name>
<feature type="domain" description="Thioredoxin" evidence="1">
    <location>
        <begin position="331"/>
        <end position="472"/>
    </location>
</feature>
<organism evidence="2 3">
    <name type="scientific">Mangrovimonas yunxiaonensis</name>
    <dbReference type="NCBI Taxonomy" id="1197477"/>
    <lineage>
        <taxon>Bacteria</taxon>
        <taxon>Pseudomonadati</taxon>
        <taxon>Bacteroidota</taxon>
        <taxon>Flavobacteriia</taxon>
        <taxon>Flavobacteriales</taxon>
        <taxon>Flavobacteriaceae</taxon>
        <taxon>Mangrovimonas</taxon>
    </lineage>
</organism>
<protein>
    <submittedName>
        <fullName evidence="2">Lipoprotein</fullName>
    </submittedName>
</protein>
<dbReference type="Proteomes" id="UP000028521">
    <property type="component" value="Unassembled WGS sequence"/>
</dbReference>
<dbReference type="InterPro" id="IPR012336">
    <property type="entry name" value="Thioredoxin-like_fold"/>
</dbReference>
<sequence length="472" mass="54791">MFALGGLVIACQEDSSTTSASAYLGGEIINPKDRTVYITTTDARAIDTLTLDDRNRFLYKFDSLVPGLYSFRLSAADGLEHQIVLVEPNDSIMLRLNTLEFDESLVYTGKGAKKNNYLINLFLESEQDDKKVLGFSQLSPKAFEAHVDSMKALKLKALKKFSSENTVSKRFINLIETNINYDYYLSKEVYPFVNYSSSERNIIKSLPESFYAYRTDIDYSIQNVRDYFPYYPFLKHHFENLALTEHFKTSNDSILNRKCLGYNLTRLKLIDSLVKNDDMKNQLLINTAIEFISDNKNVKDYDSLLVSFKAKSTDRYHTDYLNNIVASLKVLKPGNKLPKLYVYDIDNNTHTLNQLVKNKPTVMYFWRQSYLRHYQDSHKKIEELKVKYPEINFVALNINETSSQAWKDHLKQYKYPTKSEYLFVDPKKAKQDLAIYPINKVILLDNQGKIINAQTNMFSLHFEKQLLEALNQ</sequence>
<dbReference type="STRING" id="1197477.IA57_00255"/>
<reference evidence="3" key="2">
    <citation type="submission" date="2014-07" db="EMBL/GenBank/DDBJ databases">
        <title>Genome sequence of Mangrovimonas yunxiaonensis.</title>
        <authorList>
            <person name="Li Y."/>
            <person name="Zheng T."/>
        </authorList>
    </citation>
    <scope>NUCLEOTIDE SEQUENCE [LARGE SCALE GENOMIC DNA]</scope>
    <source>
        <strain evidence="3">LY01</strain>
    </source>
</reference>
<dbReference type="InterPro" id="IPR036249">
    <property type="entry name" value="Thioredoxin-like_sf"/>
</dbReference>
<gene>
    <name evidence="2" type="ORF">IA57_00255</name>
</gene>
<keyword evidence="3" id="KW-1185">Reference proteome</keyword>
<dbReference type="Gene3D" id="3.40.30.10">
    <property type="entry name" value="Glutaredoxin"/>
    <property type="match status" value="1"/>
</dbReference>
<evidence type="ECO:0000313" key="3">
    <source>
        <dbReference type="Proteomes" id="UP000028521"/>
    </source>
</evidence>
<dbReference type="SUPFAM" id="SSF52833">
    <property type="entry name" value="Thioredoxin-like"/>
    <property type="match status" value="1"/>
</dbReference>
<evidence type="ECO:0000313" key="2">
    <source>
        <dbReference type="EMBL" id="KFB02109.1"/>
    </source>
</evidence>
<dbReference type="PROSITE" id="PS51352">
    <property type="entry name" value="THIOREDOXIN_2"/>
    <property type="match status" value="1"/>
</dbReference>
<dbReference type="InterPro" id="IPR013766">
    <property type="entry name" value="Thioredoxin_domain"/>
</dbReference>
<dbReference type="AlphaFoldDB" id="A0A084TN23"/>
<reference evidence="2 3" key="1">
    <citation type="journal article" date="2014" name="Genome Announc.">
        <title>Draft Genome Sequence of the Algicidal Bacterium Mangrovimonas yunxiaonensis Strain LY01.</title>
        <authorList>
            <person name="Li Y."/>
            <person name="Zhu H."/>
            <person name="Li C."/>
            <person name="Zhang H."/>
            <person name="Chen Z."/>
            <person name="Zheng W."/>
            <person name="Xu H."/>
            <person name="Zheng T."/>
        </authorList>
    </citation>
    <scope>NUCLEOTIDE SEQUENCE [LARGE SCALE GENOMIC DNA]</scope>
    <source>
        <strain evidence="2 3">LY01</strain>
    </source>
</reference>
<proteinExistence type="predicted"/>
<evidence type="ECO:0000259" key="1">
    <source>
        <dbReference type="PROSITE" id="PS51352"/>
    </source>
</evidence>
<dbReference type="EMBL" id="JPFK01000002">
    <property type="protein sequence ID" value="KFB02109.1"/>
    <property type="molecule type" value="Genomic_DNA"/>
</dbReference>